<reference evidence="2 3" key="1">
    <citation type="submission" date="2018-06" db="EMBL/GenBank/DDBJ databases">
        <title>Spongiibacterium sp. HME9304 Genome sequencing and assembly.</title>
        <authorList>
            <person name="Kang H."/>
            <person name="Kim H."/>
            <person name="Joh K."/>
        </authorList>
    </citation>
    <scope>NUCLEOTIDE SEQUENCE [LARGE SCALE GENOMIC DNA]</scope>
    <source>
        <strain evidence="2 3">HME9304</strain>
    </source>
</reference>
<feature type="transmembrane region" description="Helical" evidence="1">
    <location>
        <begin position="23"/>
        <end position="42"/>
    </location>
</feature>
<gene>
    <name evidence="2" type="ORF">HME9304_01388</name>
</gene>
<keyword evidence="1" id="KW-0472">Membrane</keyword>
<keyword evidence="1" id="KW-0812">Transmembrane</keyword>
<accession>A0A2Z4LSR5</accession>
<dbReference type="OrthoDB" id="1492374at2"/>
<evidence type="ECO:0000256" key="1">
    <source>
        <dbReference type="SAM" id="Phobius"/>
    </source>
</evidence>
<evidence type="ECO:0000313" key="3">
    <source>
        <dbReference type="Proteomes" id="UP000248536"/>
    </source>
</evidence>
<dbReference type="EMBL" id="CP030104">
    <property type="protein sequence ID" value="AWX44388.1"/>
    <property type="molecule type" value="Genomic_DNA"/>
</dbReference>
<keyword evidence="1" id="KW-1133">Transmembrane helix</keyword>
<name>A0A2Z4LSR5_9FLAO</name>
<evidence type="ECO:0008006" key="4">
    <source>
        <dbReference type="Google" id="ProtNLM"/>
    </source>
</evidence>
<sequence length="155" mass="16642">MQVSTAQDVNTKREFMGLGVHDGVTLGGLATAIVAFSVWISITCTITRRIFEGATTGFSNFLGKAETVAGIEIDNDDLQFIPLAASIRFRLLKNLCVGPDIGYAIPLNDGGDGGFYLSQRVSYVFNNGLILYAGYRSIALEDNLASVQFGLGFAF</sequence>
<dbReference type="Proteomes" id="UP000248536">
    <property type="component" value="Chromosome"/>
</dbReference>
<dbReference type="KEGG" id="spon:HME9304_01388"/>
<keyword evidence="3" id="KW-1185">Reference proteome</keyword>
<dbReference type="AlphaFoldDB" id="A0A2Z4LSR5"/>
<dbReference type="RefSeq" id="WP_112377864.1">
    <property type="nucleotide sequence ID" value="NZ_CP030104.1"/>
</dbReference>
<evidence type="ECO:0000313" key="2">
    <source>
        <dbReference type="EMBL" id="AWX44388.1"/>
    </source>
</evidence>
<proteinExistence type="predicted"/>
<protein>
    <recommendedName>
        <fullName evidence="4">Outer membrane protein beta-barrel domain-containing protein</fullName>
    </recommendedName>
</protein>
<organism evidence="2 3">
    <name type="scientific">Flagellimonas maritima</name>
    <dbReference type="NCBI Taxonomy" id="1383885"/>
    <lineage>
        <taxon>Bacteria</taxon>
        <taxon>Pseudomonadati</taxon>
        <taxon>Bacteroidota</taxon>
        <taxon>Flavobacteriia</taxon>
        <taxon>Flavobacteriales</taxon>
        <taxon>Flavobacteriaceae</taxon>
        <taxon>Flagellimonas</taxon>
    </lineage>
</organism>